<feature type="non-terminal residue" evidence="1">
    <location>
        <position position="1"/>
    </location>
</feature>
<dbReference type="EMBL" id="CAJVQC010002615">
    <property type="protein sequence ID" value="CAG8514658.1"/>
    <property type="molecule type" value="Genomic_DNA"/>
</dbReference>
<evidence type="ECO:0000313" key="2">
    <source>
        <dbReference type="Proteomes" id="UP000789920"/>
    </source>
</evidence>
<proteinExistence type="predicted"/>
<accession>A0ACA9L754</accession>
<dbReference type="Proteomes" id="UP000789920">
    <property type="component" value="Unassembled WGS sequence"/>
</dbReference>
<gene>
    <name evidence="1" type="ORF">RPERSI_LOCUS2418</name>
</gene>
<comment type="caution">
    <text evidence="1">The sequence shown here is derived from an EMBL/GenBank/DDBJ whole genome shotgun (WGS) entry which is preliminary data.</text>
</comment>
<organism evidence="1 2">
    <name type="scientific">Racocetra persica</name>
    <dbReference type="NCBI Taxonomy" id="160502"/>
    <lineage>
        <taxon>Eukaryota</taxon>
        <taxon>Fungi</taxon>
        <taxon>Fungi incertae sedis</taxon>
        <taxon>Mucoromycota</taxon>
        <taxon>Glomeromycotina</taxon>
        <taxon>Glomeromycetes</taxon>
        <taxon>Diversisporales</taxon>
        <taxon>Gigasporaceae</taxon>
        <taxon>Racocetra</taxon>
    </lineage>
</organism>
<name>A0ACA9L754_9GLOM</name>
<keyword evidence="2" id="KW-1185">Reference proteome</keyword>
<evidence type="ECO:0000313" key="1">
    <source>
        <dbReference type="EMBL" id="CAG8514658.1"/>
    </source>
</evidence>
<reference evidence="1" key="1">
    <citation type="submission" date="2021-06" db="EMBL/GenBank/DDBJ databases">
        <authorList>
            <person name="Kallberg Y."/>
            <person name="Tangrot J."/>
            <person name="Rosling A."/>
        </authorList>
    </citation>
    <scope>NUCLEOTIDE SEQUENCE</scope>
    <source>
        <strain evidence="1">MA461A</strain>
    </source>
</reference>
<sequence length="45" mass="5387">KDKSLDSRNILEDMNTDSYKNLGLEICLDMDNKNLPKRIRQKEYQ</sequence>
<protein>
    <submittedName>
        <fullName evidence="1">9395_t:CDS:1</fullName>
    </submittedName>
</protein>